<reference evidence="1" key="2">
    <citation type="journal article" date="2015" name="Data Brief">
        <title>Shoot transcriptome of the giant reed, Arundo donax.</title>
        <authorList>
            <person name="Barrero R.A."/>
            <person name="Guerrero F.D."/>
            <person name="Moolhuijzen P."/>
            <person name="Goolsby J.A."/>
            <person name="Tidwell J."/>
            <person name="Bellgard S.E."/>
            <person name="Bellgard M.I."/>
        </authorList>
    </citation>
    <scope>NUCLEOTIDE SEQUENCE</scope>
    <source>
        <tissue evidence="1">Shoot tissue taken approximately 20 cm above the soil surface</tissue>
    </source>
</reference>
<proteinExistence type="predicted"/>
<dbReference type="AlphaFoldDB" id="A0A0A9HPW8"/>
<name>A0A0A9HPW8_ARUDO</name>
<sequence length="36" mass="4224">MASSICLLMPSLANGKKYWKPYLGTAQIWWSRPRRL</sequence>
<accession>A0A0A9HPW8</accession>
<evidence type="ECO:0000313" key="1">
    <source>
        <dbReference type="EMBL" id="JAE39140.1"/>
    </source>
</evidence>
<protein>
    <submittedName>
        <fullName evidence="1">Gl1</fullName>
    </submittedName>
</protein>
<dbReference type="EMBL" id="GBRH01158756">
    <property type="protein sequence ID" value="JAE39140.1"/>
    <property type="molecule type" value="Transcribed_RNA"/>
</dbReference>
<reference evidence="1" key="1">
    <citation type="submission" date="2014-09" db="EMBL/GenBank/DDBJ databases">
        <authorList>
            <person name="Magalhaes I.L.F."/>
            <person name="Oliveira U."/>
            <person name="Santos F.R."/>
            <person name="Vidigal T.H.D.A."/>
            <person name="Brescovit A.D."/>
            <person name="Santos A.J."/>
        </authorList>
    </citation>
    <scope>NUCLEOTIDE SEQUENCE</scope>
    <source>
        <tissue evidence="1">Shoot tissue taken approximately 20 cm above the soil surface</tissue>
    </source>
</reference>
<organism evidence="1">
    <name type="scientific">Arundo donax</name>
    <name type="common">Giant reed</name>
    <name type="synonym">Donax arundinaceus</name>
    <dbReference type="NCBI Taxonomy" id="35708"/>
    <lineage>
        <taxon>Eukaryota</taxon>
        <taxon>Viridiplantae</taxon>
        <taxon>Streptophyta</taxon>
        <taxon>Embryophyta</taxon>
        <taxon>Tracheophyta</taxon>
        <taxon>Spermatophyta</taxon>
        <taxon>Magnoliopsida</taxon>
        <taxon>Liliopsida</taxon>
        <taxon>Poales</taxon>
        <taxon>Poaceae</taxon>
        <taxon>PACMAD clade</taxon>
        <taxon>Arundinoideae</taxon>
        <taxon>Arundineae</taxon>
        <taxon>Arundo</taxon>
    </lineage>
</organism>